<dbReference type="PROSITE" id="PS50943">
    <property type="entry name" value="HTH_CROC1"/>
    <property type="match status" value="1"/>
</dbReference>
<dbReference type="Gene3D" id="1.10.260.40">
    <property type="entry name" value="lambda repressor-like DNA-binding domains"/>
    <property type="match status" value="1"/>
</dbReference>
<evidence type="ECO:0000256" key="1">
    <source>
        <dbReference type="ARBA" id="ARBA00023125"/>
    </source>
</evidence>
<dbReference type="SUPFAM" id="SSF47413">
    <property type="entry name" value="lambda repressor-like DNA-binding domains"/>
    <property type="match status" value="1"/>
</dbReference>
<keyword evidence="1" id="KW-0238">DNA-binding</keyword>
<dbReference type="InterPro" id="IPR013430">
    <property type="entry name" value="Toxin_antidote_HigA"/>
</dbReference>
<dbReference type="NCBIfam" id="TIGR02607">
    <property type="entry name" value="antidote_HigA"/>
    <property type="match status" value="1"/>
</dbReference>
<evidence type="ECO:0000313" key="4">
    <source>
        <dbReference type="Proteomes" id="UP000708298"/>
    </source>
</evidence>
<evidence type="ECO:0000259" key="2">
    <source>
        <dbReference type="PROSITE" id="PS50943"/>
    </source>
</evidence>
<dbReference type="InterPro" id="IPR010982">
    <property type="entry name" value="Lambda_DNA-bd_dom_sf"/>
</dbReference>
<sequence>MRPTGLSARMLAAELGIPGNRISAILNGSRRITAETALLLAQRFGTSAELWMNLQSAHDLAEARAKMAIAA</sequence>
<dbReference type="Proteomes" id="UP000708298">
    <property type="component" value="Unassembled WGS sequence"/>
</dbReference>
<accession>A0A964E0B9</accession>
<gene>
    <name evidence="3" type="ORF">ASILVAE211_15220</name>
</gene>
<dbReference type="PANTHER" id="PTHR36924:SF1">
    <property type="entry name" value="ANTITOXIN HIGA-1"/>
    <property type="match status" value="1"/>
</dbReference>
<evidence type="ECO:0000313" key="3">
    <source>
        <dbReference type="EMBL" id="MCB8876543.1"/>
    </source>
</evidence>
<organism evidence="3 4">
    <name type="scientific">Acidisoma silvae</name>
    <dbReference type="NCBI Taxonomy" id="2802396"/>
    <lineage>
        <taxon>Bacteria</taxon>
        <taxon>Pseudomonadati</taxon>
        <taxon>Pseudomonadota</taxon>
        <taxon>Alphaproteobacteria</taxon>
        <taxon>Acetobacterales</taxon>
        <taxon>Acidocellaceae</taxon>
        <taxon>Acidisoma</taxon>
    </lineage>
</organism>
<dbReference type="GO" id="GO:0003677">
    <property type="term" value="F:DNA binding"/>
    <property type="evidence" value="ECO:0007669"/>
    <property type="project" value="UniProtKB-KW"/>
</dbReference>
<dbReference type="AlphaFoldDB" id="A0A964E0B9"/>
<dbReference type="InterPro" id="IPR001387">
    <property type="entry name" value="Cro/C1-type_HTH"/>
</dbReference>
<dbReference type="Pfam" id="PF01381">
    <property type="entry name" value="HTH_3"/>
    <property type="match status" value="1"/>
</dbReference>
<proteinExistence type="predicted"/>
<dbReference type="PANTHER" id="PTHR36924">
    <property type="entry name" value="ANTITOXIN HIGA-1"/>
    <property type="match status" value="1"/>
</dbReference>
<dbReference type="CDD" id="cd00093">
    <property type="entry name" value="HTH_XRE"/>
    <property type="match status" value="1"/>
</dbReference>
<dbReference type="EMBL" id="JAESVB010000006">
    <property type="protein sequence ID" value="MCB8876543.1"/>
    <property type="molecule type" value="Genomic_DNA"/>
</dbReference>
<reference evidence="3" key="2">
    <citation type="submission" date="2021-01" db="EMBL/GenBank/DDBJ databases">
        <authorList>
            <person name="Mieszkin S."/>
            <person name="Pouder E."/>
            <person name="Alain K."/>
        </authorList>
    </citation>
    <scope>NUCLEOTIDE SEQUENCE</scope>
    <source>
        <strain evidence="3">HW T2.11</strain>
    </source>
</reference>
<name>A0A964E0B9_9PROT</name>
<protein>
    <submittedName>
        <fullName evidence="3">HigA family addiction module antidote protein</fullName>
    </submittedName>
</protein>
<keyword evidence="4" id="KW-1185">Reference proteome</keyword>
<reference evidence="3" key="1">
    <citation type="journal article" date="2021" name="Microorganisms">
        <title>Acidisoma silvae sp. nov. and Acidisomacellulosilytica sp. nov., Two Acidophilic Bacteria Isolated from Decaying Wood, Hydrolyzing Cellulose and Producing Poly-3-hydroxybutyrate.</title>
        <authorList>
            <person name="Mieszkin S."/>
            <person name="Pouder E."/>
            <person name="Uroz S."/>
            <person name="Simon-Colin C."/>
            <person name="Alain K."/>
        </authorList>
    </citation>
    <scope>NUCLEOTIDE SEQUENCE</scope>
    <source>
        <strain evidence="3">HW T2.11</strain>
    </source>
</reference>
<comment type="caution">
    <text evidence="3">The sequence shown here is derived from an EMBL/GenBank/DDBJ whole genome shotgun (WGS) entry which is preliminary data.</text>
</comment>
<feature type="domain" description="HTH cro/C1-type" evidence="2">
    <location>
        <begin position="5"/>
        <end position="51"/>
    </location>
</feature>